<dbReference type="RefSeq" id="WP_112986463.1">
    <property type="nucleotide sequence ID" value="NZ_CP131470.1"/>
</dbReference>
<dbReference type="Pfam" id="PF07963">
    <property type="entry name" value="N_methyl"/>
    <property type="match status" value="1"/>
</dbReference>
<accession>A0A365PHB6</accession>
<keyword evidence="1" id="KW-0472">Membrane</keyword>
<dbReference type="GO" id="GO:0043683">
    <property type="term" value="P:type IV pilus assembly"/>
    <property type="evidence" value="ECO:0007669"/>
    <property type="project" value="InterPro"/>
</dbReference>
<dbReference type="Gene3D" id="3.30.700.10">
    <property type="entry name" value="Glycoprotein, Type 4 Pilin"/>
    <property type="match status" value="1"/>
</dbReference>
<sequence>MQQIERSQGFTLIELMVVVAIVAILAAIALPAYGKYVQKARANNAGSDLVTLSLMMENAYQKALKYPMNPVTATTTATTTTADTKTYISNQTGITWTPAEAANFNYTMSITPTTYTLTATGISGTQSNGCTLTLTNTNTRGMPSTTGCGGLTSW</sequence>
<evidence type="ECO:0000313" key="3">
    <source>
        <dbReference type="Proteomes" id="UP000253688"/>
    </source>
</evidence>
<organism evidence="2 3">
    <name type="scientific">Acinetobacter junii</name>
    <dbReference type="NCBI Taxonomy" id="40215"/>
    <lineage>
        <taxon>Bacteria</taxon>
        <taxon>Pseudomonadati</taxon>
        <taxon>Pseudomonadota</taxon>
        <taxon>Gammaproteobacteria</taxon>
        <taxon>Moraxellales</taxon>
        <taxon>Moraxellaceae</taxon>
        <taxon>Acinetobacter</taxon>
    </lineage>
</organism>
<gene>
    <name evidence="2" type="ORF">DC346_12415</name>
</gene>
<reference evidence="2 3" key="1">
    <citation type="submission" date="2018-04" db="EMBL/GenBank/DDBJ databases">
        <title>Acinetobacter junii Genome sequencing and assembly.</title>
        <authorList>
            <person name="Su J."/>
            <person name="Rensing C."/>
            <person name="Mazhar H.S."/>
        </authorList>
    </citation>
    <scope>NUCLEOTIDE SEQUENCE [LARGE SCALE GENOMIC DNA]</scope>
    <source>
        <strain evidence="2 3">SC22</strain>
    </source>
</reference>
<dbReference type="Proteomes" id="UP000253688">
    <property type="component" value="Unassembled WGS sequence"/>
</dbReference>
<protein>
    <submittedName>
        <fullName evidence="2">Pilus assembly protein PilE</fullName>
    </submittedName>
</protein>
<dbReference type="SUPFAM" id="SSF54523">
    <property type="entry name" value="Pili subunits"/>
    <property type="match status" value="1"/>
</dbReference>
<dbReference type="EMBL" id="QEWH01000073">
    <property type="protein sequence ID" value="RBA45231.1"/>
    <property type="molecule type" value="Genomic_DNA"/>
</dbReference>
<dbReference type="AlphaFoldDB" id="A0A365PHB6"/>
<dbReference type="PANTHER" id="PTHR30093">
    <property type="entry name" value="GENERAL SECRETION PATHWAY PROTEIN G"/>
    <property type="match status" value="1"/>
</dbReference>
<dbReference type="InterPro" id="IPR045584">
    <property type="entry name" value="Pilin-like"/>
</dbReference>
<feature type="transmembrane region" description="Helical" evidence="1">
    <location>
        <begin position="12"/>
        <end position="33"/>
    </location>
</feature>
<keyword evidence="1" id="KW-0812">Transmembrane</keyword>
<keyword evidence="1" id="KW-1133">Transmembrane helix</keyword>
<comment type="caution">
    <text evidence="2">The sequence shown here is derived from an EMBL/GenBank/DDBJ whole genome shotgun (WGS) entry which is preliminary data.</text>
</comment>
<dbReference type="InterPro" id="IPR031982">
    <property type="entry name" value="PilE-like"/>
</dbReference>
<dbReference type="Pfam" id="PF16732">
    <property type="entry name" value="ComP_DUS"/>
    <property type="match status" value="1"/>
</dbReference>
<dbReference type="NCBIfam" id="TIGR02532">
    <property type="entry name" value="IV_pilin_GFxxxE"/>
    <property type="match status" value="1"/>
</dbReference>
<dbReference type="PANTHER" id="PTHR30093:SF47">
    <property type="entry name" value="TYPE IV PILUS NON-CORE MINOR PILIN PILE"/>
    <property type="match status" value="1"/>
</dbReference>
<evidence type="ECO:0000256" key="1">
    <source>
        <dbReference type="SAM" id="Phobius"/>
    </source>
</evidence>
<name>A0A365PHB6_ACIJU</name>
<proteinExistence type="predicted"/>
<dbReference type="PROSITE" id="PS00409">
    <property type="entry name" value="PROKAR_NTER_METHYL"/>
    <property type="match status" value="1"/>
</dbReference>
<evidence type="ECO:0000313" key="2">
    <source>
        <dbReference type="EMBL" id="RBA45231.1"/>
    </source>
</evidence>
<dbReference type="InterPro" id="IPR012902">
    <property type="entry name" value="N_methyl_site"/>
</dbReference>